<keyword evidence="5 7" id="KW-1133">Transmembrane helix</keyword>
<feature type="transmembrane region" description="Helical" evidence="7">
    <location>
        <begin position="120"/>
        <end position="138"/>
    </location>
</feature>
<comment type="subcellular location">
    <subcellularLocation>
        <location evidence="1">Cell membrane</location>
        <topology evidence="1">Multi-pass membrane protein</topology>
    </subcellularLocation>
</comment>
<keyword evidence="3" id="KW-1003">Cell membrane</keyword>
<feature type="transmembrane region" description="Helical" evidence="7">
    <location>
        <begin position="150"/>
        <end position="173"/>
    </location>
</feature>
<accession>A0ABY4IG03</accession>
<evidence type="ECO:0000256" key="4">
    <source>
        <dbReference type="ARBA" id="ARBA00022692"/>
    </source>
</evidence>
<feature type="transmembrane region" description="Helical" evidence="7">
    <location>
        <begin position="56"/>
        <end position="76"/>
    </location>
</feature>
<dbReference type="InterPro" id="IPR036259">
    <property type="entry name" value="MFS_trans_sf"/>
</dbReference>
<feature type="transmembrane region" description="Helical" evidence="7">
    <location>
        <begin position="317"/>
        <end position="335"/>
    </location>
</feature>
<dbReference type="InterPro" id="IPR011701">
    <property type="entry name" value="MFS"/>
</dbReference>
<feature type="transmembrane region" description="Helical" evidence="7">
    <location>
        <begin position="278"/>
        <end position="305"/>
    </location>
</feature>
<evidence type="ECO:0000259" key="8">
    <source>
        <dbReference type="PROSITE" id="PS50850"/>
    </source>
</evidence>
<dbReference type="EMBL" id="CP078076">
    <property type="protein sequence ID" value="UPL10781.1"/>
    <property type="molecule type" value="Genomic_DNA"/>
</dbReference>
<evidence type="ECO:0000256" key="5">
    <source>
        <dbReference type="ARBA" id="ARBA00022989"/>
    </source>
</evidence>
<protein>
    <submittedName>
        <fullName evidence="9">MFS transporter</fullName>
    </submittedName>
</protein>
<evidence type="ECO:0000256" key="2">
    <source>
        <dbReference type="ARBA" id="ARBA00022448"/>
    </source>
</evidence>
<keyword evidence="4 7" id="KW-0812">Transmembrane</keyword>
<sequence>MTTLTPLTSAAAPLRSTRRWLSLSVLALAQFLVVLDASIVNIALPVLGQQLGMDTAALAWVITAYVLAFGGLLLLGGRLADRYGHRRVFLLGAAGFVVASALAGLSVVPEMLLAARALQGASAALLAPAALALLTHLFPDDAERTRALGVWGAVAGIGSAAGVLLGGVLTATLGWQSVFFVNVPVGAVVLIAVPLLITRDTVRASGRLDAAGAISVTAALVALVGAFSAVEQLGFVHPLPLGLFAVALVLGAVFLLIERRAPEPLLPLAVFRNRDLALGNVVMLLGGAAMVALFFALSVFMQAVLGYDALATGLTQLPLAGALVVVAGVVPALIGRAGARRVLAASLLVLAGGLVWLALAPSDAVFLVHLLGPTLLIGIGLGGAFVATTQLAVDGVDGGEAGLAGGLINTSQQIGGAVGLAVLGTIAGLRTSALDAAGVPAAEAMTGGFSWLFLGAAALAVVGAGTVAVWRRR</sequence>
<feature type="transmembrane region" description="Helical" evidence="7">
    <location>
        <begin position="366"/>
        <end position="393"/>
    </location>
</feature>
<dbReference type="Proteomes" id="UP000831467">
    <property type="component" value="Chromosome"/>
</dbReference>
<evidence type="ECO:0000256" key="3">
    <source>
        <dbReference type="ARBA" id="ARBA00022475"/>
    </source>
</evidence>
<feature type="transmembrane region" description="Helical" evidence="7">
    <location>
        <begin position="179"/>
        <end position="198"/>
    </location>
</feature>
<dbReference type="RefSeq" id="WP_247982619.1">
    <property type="nucleotide sequence ID" value="NZ_CP078076.1"/>
</dbReference>
<feature type="transmembrane region" description="Helical" evidence="7">
    <location>
        <begin position="210"/>
        <end position="229"/>
    </location>
</feature>
<proteinExistence type="predicted"/>
<dbReference type="CDD" id="cd17321">
    <property type="entry name" value="MFS_MMR_MDR_like"/>
    <property type="match status" value="1"/>
</dbReference>
<dbReference type="PRINTS" id="PR01036">
    <property type="entry name" value="TCRTETB"/>
</dbReference>
<evidence type="ECO:0000256" key="1">
    <source>
        <dbReference type="ARBA" id="ARBA00004651"/>
    </source>
</evidence>
<dbReference type="PANTHER" id="PTHR42718:SF46">
    <property type="entry name" value="BLR6921 PROTEIN"/>
    <property type="match status" value="1"/>
</dbReference>
<keyword evidence="10" id="KW-1185">Reference proteome</keyword>
<feature type="transmembrane region" description="Helical" evidence="7">
    <location>
        <begin position="342"/>
        <end position="360"/>
    </location>
</feature>
<feature type="transmembrane region" description="Helical" evidence="7">
    <location>
        <begin position="451"/>
        <end position="470"/>
    </location>
</feature>
<evidence type="ECO:0000256" key="7">
    <source>
        <dbReference type="SAM" id="Phobius"/>
    </source>
</evidence>
<dbReference type="PROSITE" id="PS50850">
    <property type="entry name" value="MFS"/>
    <property type="match status" value="1"/>
</dbReference>
<evidence type="ECO:0000256" key="6">
    <source>
        <dbReference type="ARBA" id="ARBA00023136"/>
    </source>
</evidence>
<feature type="transmembrane region" description="Helical" evidence="7">
    <location>
        <begin position="20"/>
        <end position="44"/>
    </location>
</feature>
<dbReference type="Pfam" id="PF07690">
    <property type="entry name" value="MFS_1"/>
    <property type="match status" value="1"/>
</dbReference>
<organism evidence="9 10">
    <name type="scientific">Microbacterium sufflavum</name>
    <dbReference type="NCBI Taxonomy" id="2851649"/>
    <lineage>
        <taxon>Bacteria</taxon>
        <taxon>Bacillati</taxon>
        <taxon>Actinomycetota</taxon>
        <taxon>Actinomycetes</taxon>
        <taxon>Micrococcales</taxon>
        <taxon>Microbacteriaceae</taxon>
        <taxon>Microbacterium</taxon>
    </lineage>
</organism>
<feature type="domain" description="Major facilitator superfamily (MFS) profile" evidence="8">
    <location>
        <begin position="22"/>
        <end position="473"/>
    </location>
</feature>
<evidence type="ECO:0000313" key="10">
    <source>
        <dbReference type="Proteomes" id="UP000831467"/>
    </source>
</evidence>
<dbReference type="InterPro" id="IPR020846">
    <property type="entry name" value="MFS_dom"/>
</dbReference>
<dbReference type="Gene3D" id="1.20.1720.10">
    <property type="entry name" value="Multidrug resistance protein D"/>
    <property type="match status" value="1"/>
</dbReference>
<feature type="transmembrane region" description="Helical" evidence="7">
    <location>
        <begin position="414"/>
        <end position="431"/>
    </location>
</feature>
<reference evidence="9 10" key="1">
    <citation type="submission" date="2021-06" db="EMBL/GenBank/DDBJ databases">
        <title>Genome-based taxonomic framework of Microbacterium strains isolated from marine environment, the description of four new species and reclassification of four preexisting species.</title>
        <authorList>
            <person name="Lee S.D."/>
            <person name="Kim S.-M."/>
            <person name="Byeon Y.-S."/>
            <person name="Yang H.L."/>
            <person name="Kim I.S."/>
        </authorList>
    </citation>
    <scope>NUCLEOTIDE SEQUENCE [LARGE SCALE GENOMIC DNA]</scope>
    <source>
        <strain evidence="9 10">SSW1-51</strain>
    </source>
</reference>
<name>A0ABY4IG03_9MICO</name>
<keyword evidence="6 7" id="KW-0472">Membrane</keyword>
<evidence type="ECO:0000313" key="9">
    <source>
        <dbReference type="EMBL" id="UPL10781.1"/>
    </source>
</evidence>
<feature type="transmembrane region" description="Helical" evidence="7">
    <location>
        <begin position="235"/>
        <end position="257"/>
    </location>
</feature>
<keyword evidence="2" id="KW-0813">Transport</keyword>
<feature type="transmembrane region" description="Helical" evidence="7">
    <location>
        <begin position="88"/>
        <end position="108"/>
    </location>
</feature>
<dbReference type="Gene3D" id="1.20.1250.20">
    <property type="entry name" value="MFS general substrate transporter like domains"/>
    <property type="match status" value="1"/>
</dbReference>
<gene>
    <name evidence="9" type="ORF">KV394_06535</name>
</gene>
<dbReference type="PANTHER" id="PTHR42718">
    <property type="entry name" value="MAJOR FACILITATOR SUPERFAMILY MULTIDRUG TRANSPORTER MFSC"/>
    <property type="match status" value="1"/>
</dbReference>
<dbReference type="SUPFAM" id="SSF103473">
    <property type="entry name" value="MFS general substrate transporter"/>
    <property type="match status" value="1"/>
</dbReference>